<evidence type="ECO:0000259" key="11">
    <source>
        <dbReference type="PROSITE" id="PS51715"/>
    </source>
</evidence>
<dbReference type="GO" id="GO:0016320">
    <property type="term" value="P:endoplasmic reticulum membrane fusion"/>
    <property type="evidence" value="ECO:0007669"/>
    <property type="project" value="TreeGrafter"/>
</dbReference>
<dbReference type="HAMAP" id="MF_03109">
    <property type="entry name" value="Sey1"/>
    <property type="match status" value="1"/>
</dbReference>
<feature type="compositionally biased region" description="Low complexity" evidence="9">
    <location>
        <begin position="868"/>
        <end position="881"/>
    </location>
</feature>
<reference evidence="13" key="1">
    <citation type="submission" date="2017-01" db="EMBL/GenBank/DDBJ databases">
        <authorList>
            <person name="Wang Y."/>
            <person name="White M."/>
            <person name="Kvist S."/>
            <person name="Moncalvo J.-M."/>
        </authorList>
    </citation>
    <scope>NUCLEOTIDE SEQUENCE [LARGE SCALE GENOMIC DNA]</scope>
    <source>
        <strain evidence="13">ID-206-W2</strain>
    </source>
</reference>
<comment type="similarity">
    <text evidence="8">Belongs to the TRAFAC class dynamin-like GTPase superfamily. GB1/RHD3 GTPase family. RHD3 subfamily.</text>
</comment>
<keyword evidence="6 8" id="KW-0342">GTP-binding</keyword>
<dbReference type="EMBL" id="LSSM01007253">
    <property type="protein sequence ID" value="OMJ08876.1"/>
    <property type="molecule type" value="Genomic_DNA"/>
</dbReference>
<comment type="caution">
    <text evidence="12">The sequence shown here is derived from an EMBL/GenBank/DDBJ whole genome shotgun (WGS) entry which is preliminary data.</text>
</comment>
<feature type="region of interest" description="Disordered" evidence="9">
    <location>
        <begin position="866"/>
        <end position="904"/>
    </location>
</feature>
<dbReference type="InterPro" id="IPR008803">
    <property type="entry name" value="RHD3/Sey1"/>
</dbReference>
<dbReference type="GO" id="GO:0003924">
    <property type="term" value="F:GTPase activity"/>
    <property type="evidence" value="ECO:0007669"/>
    <property type="project" value="UniProtKB-UniRule"/>
</dbReference>
<dbReference type="Pfam" id="PF05879">
    <property type="entry name" value="RHD3_GTPase"/>
    <property type="match status" value="1"/>
</dbReference>
<comment type="subcellular location">
    <subcellularLocation>
        <location evidence="8">Endoplasmic reticulum membrane</location>
        <topology evidence="8">Multi-pass membrane protein</topology>
    </subcellularLocation>
    <text evidence="8">Enriched in the cortical ER. Concentrated in punctae along the ER tubules.</text>
</comment>
<dbReference type="GO" id="GO:0005789">
    <property type="term" value="C:endoplasmic reticulum membrane"/>
    <property type="evidence" value="ECO:0007669"/>
    <property type="project" value="UniProtKB-SubCell"/>
</dbReference>
<dbReference type="SUPFAM" id="SSF52540">
    <property type="entry name" value="P-loop containing nucleoside triphosphate hydrolases"/>
    <property type="match status" value="1"/>
</dbReference>
<dbReference type="OrthoDB" id="1597724at2759"/>
<dbReference type="Proteomes" id="UP000187429">
    <property type="component" value="Unassembled WGS sequence"/>
</dbReference>
<keyword evidence="4 8" id="KW-0256">Endoplasmic reticulum</keyword>
<keyword evidence="13" id="KW-1185">Reference proteome</keyword>
<dbReference type="Pfam" id="PF20428">
    <property type="entry name" value="Sey1_3HB"/>
    <property type="match status" value="1"/>
</dbReference>
<evidence type="ECO:0000256" key="1">
    <source>
        <dbReference type="ARBA" id="ARBA00022692"/>
    </source>
</evidence>
<evidence type="ECO:0000313" key="12">
    <source>
        <dbReference type="EMBL" id="OMJ08876.1"/>
    </source>
</evidence>
<dbReference type="InterPro" id="IPR027417">
    <property type="entry name" value="P-loop_NTPase"/>
</dbReference>
<evidence type="ECO:0000256" key="2">
    <source>
        <dbReference type="ARBA" id="ARBA00022741"/>
    </source>
</evidence>
<evidence type="ECO:0000256" key="6">
    <source>
        <dbReference type="ARBA" id="ARBA00023134"/>
    </source>
</evidence>
<evidence type="ECO:0000256" key="10">
    <source>
        <dbReference type="SAM" id="Phobius"/>
    </source>
</evidence>
<keyword evidence="1 8" id="KW-0812">Transmembrane</keyword>
<evidence type="ECO:0000313" key="13">
    <source>
        <dbReference type="Proteomes" id="UP000187429"/>
    </source>
</evidence>
<feature type="topological domain" description="Lumenal" evidence="8">
    <location>
        <begin position="795"/>
        <end position="797"/>
    </location>
</feature>
<evidence type="ECO:0000256" key="3">
    <source>
        <dbReference type="ARBA" id="ARBA00022801"/>
    </source>
</evidence>
<keyword evidence="2 8" id="KW-0547">Nucleotide-binding</keyword>
<dbReference type="AlphaFoldDB" id="A0A1R1X2K5"/>
<dbReference type="CDD" id="cd01851">
    <property type="entry name" value="GBP"/>
    <property type="match status" value="1"/>
</dbReference>
<proteinExistence type="inferred from homology"/>
<feature type="binding site" evidence="8">
    <location>
        <begin position="104"/>
        <end position="111"/>
    </location>
    <ligand>
        <name>GTP</name>
        <dbReference type="ChEBI" id="CHEBI:37565"/>
    </ligand>
</feature>
<evidence type="ECO:0000256" key="9">
    <source>
        <dbReference type="SAM" id="MobiDB-lite"/>
    </source>
</evidence>
<keyword evidence="7 8" id="KW-0472">Membrane</keyword>
<evidence type="ECO:0000256" key="8">
    <source>
        <dbReference type="HAMAP-Rule" id="MF_03109"/>
    </source>
</evidence>
<dbReference type="PROSITE" id="PS51715">
    <property type="entry name" value="G_GB1_RHD3"/>
    <property type="match status" value="1"/>
</dbReference>
<dbReference type="Gene3D" id="3.40.50.300">
    <property type="entry name" value="P-loop containing nucleotide triphosphate hydrolases"/>
    <property type="match status" value="1"/>
</dbReference>
<organism evidence="12 13">
    <name type="scientific">Smittium culicis</name>
    <dbReference type="NCBI Taxonomy" id="133412"/>
    <lineage>
        <taxon>Eukaryota</taxon>
        <taxon>Fungi</taxon>
        <taxon>Fungi incertae sedis</taxon>
        <taxon>Zoopagomycota</taxon>
        <taxon>Kickxellomycotina</taxon>
        <taxon>Harpellomycetes</taxon>
        <taxon>Harpellales</taxon>
        <taxon>Legeriomycetaceae</taxon>
        <taxon>Smittium</taxon>
    </lineage>
</organism>
<protein>
    <submittedName>
        <fullName evidence="12">Protein SEY1</fullName>
    </submittedName>
</protein>
<dbReference type="PANTHER" id="PTHR45923:SF2">
    <property type="entry name" value="PROTEIN SEY1"/>
    <property type="match status" value="1"/>
</dbReference>
<feature type="topological domain" description="Cytoplasmic" evidence="8">
    <location>
        <begin position="1"/>
        <end position="773"/>
    </location>
</feature>
<sequence>MIDDIDDSDVAVVPQMDSSLDFDLVNAKYDPLPATTPSPAAKPLLKNTPASTTNIPIAHTRLQNEMLQIINEHQEFSPLMSSYMKDKWFLDNKGFDYDVVAVFGSQSTGKSTLLNSLFKTSFEELEKGKRQQTTKGIWCDCAENMDVLILDVEGTDGRERGEDQDFERKSALFSLAIAEVVIVNMWENMVGLYNGANMGLLKTVFEVNLQLFGKNRESKTLLYFVIRDHVSPTPVEVLGNTVQKDLERIWSELSKPGDLANERLTDHFDFKFTSLPHKLLQQDKFDLEVAYLRNDFSNPKSTNYVFKKIYKRPVPADGFSRYMESVWEKVVTNRDLDLPTQQELLAQYRCDEISAAALIPFRETTNILRKSLENGSINLKVGSQMKSSRDELLSQFDSQASRYHKNVYSKKRSQLINTIDTELHSLYVMQIKNAIDKSVSEFEIKSKSLLDDLNENTNTSDFSPNVNQLSNQSFQSTSLDGFSSIIESQKKVSFNFLKNIIDSTLIQDCSWKFDEDLANLESKLDTIACRLRKSQLENTISQTINTYYEHFSGQVSDIISEASPNMWEQVLEAYVKGSKVIEKRLIDYVSLLGVHGLCSSPQKDFDYNYHLSLELNFAKMKSRQLFFDNLVKICKEEFNDNLMILKLRTKFEEKFRYDSNGVPRIWSANDDIDGQFTIAKSEALKLLPLYSTIDISKVQKNDILKSTIGSPDFFYSKVDSDNINSISIKKYDISNSLQLLSEHKQRELAKRVTREVDLLFLDAKRSVVSQSSQVPLWMIGLCIVLGWNEAMAVIFNPIYLVLLITVGTFVVAVHYLGIWTPVLQGGRFIAANLTESIHRASVKAAKMIAESDQNESYELGELKSKRTNSNLSVKSSSSSLKQRTGSHKKVKFQTSCESDLSDNE</sequence>
<dbReference type="GO" id="GO:0005525">
    <property type="term" value="F:GTP binding"/>
    <property type="evidence" value="ECO:0007669"/>
    <property type="project" value="UniProtKB-UniRule"/>
</dbReference>
<dbReference type="InterPro" id="IPR030386">
    <property type="entry name" value="G_GB1_RHD3_dom"/>
</dbReference>
<evidence type="ECO:0000256" key="4">
    <source>
        <dbReference type="ARBA" id="ARBA00022824"/>
    </source>
</evidence>
<gene>
    <name evidence="8" type="primary">SEY1</name>
    <name evidence="12" type="ORF">AYI69_g10900</name>
</gene>
<feature type="topological domain" description="Cytoplasmic" evidence="8">
    <location>
        <begin position="819"/>
        <end position="904"/>
    </location>
</feature>
<dbReference type="PANTHER" id="PTHR45923">
    <property type="entry name" value="PROTEIN SEY1"/>
    <property type="match status" value="1"/>
</dbReference>
<evidence type="ECO:0000256" key="5">
    <source>
        <dbReference type="ARBA" id="ARBA00022989"/>
    </source>
</evidence>
<evidence type="ECO:0000256" key="7">
    <source>
        <dbReference type="ARBA" id="ARBA00023136"/>
    </source>
</evidence>
<feature type="domain" description="GB1/RHD3-type G" evidence="11">
    <location>
        <begin position="94"/>
        <end position="310"/>
    </location>
</feature>
<keyword evidence="3 8" id="KW-0378">Hydrolase</keyword>
<keyword evidence="5 8" id="KW-1133">Transmembrane helix</keyword>
<dbReference type="InterPro" id="IPR046758">
    <property type="entry name" value="Sey1/RHD3-like_3HB"/>
</dbReference>
<name>A0A1R1X2K5_9FUNG</name>
<accession>A0A1R1X2K5</accession>
<feature type="transmembrane region" description="Helical" evidence="10">
    <location>
        <begin position="798"/>
        <end position="819"/>
    </location>
</feature>
<dbReference type="FunFam" id="3.40.50.300:FF:000727">
    <property type="entry name" value="Protein SEY1 homolog"/>
    <property type="match status" value="1"/>
</dbReference>
<feature type="transmembrane region" description="Helical" evidence="10">
    <location>
        <begin position="774"/>
        <end position="791"/>
    </location>
</feature>